<evidence type="ECO:0000313" key="3">
    <source>
        <dbReference type="Proteomes" id="UP000241434"/>
    </source>
</evidence>
<name>A0A2P7PZF1_9FIRM</name>
<reference evidence="2" key="1">
    <citation type="thesis" date="2015" institute="Rutgers" country="The State University of New Jersey, 14 College Farm Rd., New Brunswick, NJ, USA">
        <title>Ammonia toxicity in bacteria and its implications for treatment of and resource recovery from highly nitrogenous organic wastes.</title>
        <authorList>
            <person name="Luther A.K."/>
        </authorList>
    </citation>
    <scope>NUCLEOTIDE SEQUENCE</scope>
    <source>
        <strain evidence="2">RT-10B</strain>
    </source>
</reference>
<dbReference type="AlphaFoldDB" id="A0A2P7PZF1"/>
<evidence type="ECO:0000313" key="2">
    <source>
        <dbReference type="EMBL" id="PSJ31101.1"/>
    </source>
</evidence>
<comment type="caution">
    <text evidence="2">The sequence shown here is derived from an EMBL/GenBank/DDBJ whole genome shotgun (WGS) entry which is preliminary data.</text>
</comment>
<proteinExistence type="predicted"/>
<dbReference type="EMBL" id="JYGE01000006">
    <property type="protein sequence ID" value="PSJ31101.1"/>
    <property type="molecule type" value="Genomic_DNA"/>
</dbReference>
<organism evidence="2 3">
    <name type="scientific">Peptostreptococcus russellii</name>
    <dbReference type="NCBI Taxonomy" id="215200"/>
    <lineage>
        <taxon>Bacteria</taxon>
        <taxon>Bacillati</taxon>
        <taxon>Bacillota</taxon>
        <taxon>Clostridia</taxon>
        <taxon>Peptostreptococcales</taxon>
        <taxon>Peptostreptococcaceae</taxon>
        <taxon>Peptostreptococcus</taxon>
    </lineage>
</organism>
<feature type="coiled-coil region" evidence="1">
    <location>
        <begin position="2"/>
        <end position="29"/>
    </location>
</feature>
<dbReference type="OrthoDB" id="1755200at2"/>
<gene>
    <name evidence="2" type="ORF">UF10_07465</name>
</gene>
<accession>A0A2P7PZF1</accession>
<keyword evidence="3" id="KW-1185">Reference proteome</keyword>
<dbReference type="Proteomes" id="UP000241434">
    <property type="component" value="Unassembled WGS sequence"/>
</dbReference>
<evidence type="ECO:0000256" key="1">
    <source>
        <dbReference type="SAM" id="Coils"/>
    </source>
</evidence>
<protein>
    <submittedName>
        <fullName evidence="2">ATP synthase F0 subunit B</fullName>
    </submittedName>
</protein>
<dbReference type="RefSeq" id="WP_106777180.1">
    <property type="nucleotide sequence ID" value="NZ_JYGE01000006.1"/>
</dbReference>
<dbReference type="Gene3D" id="1.20.5.2950">
    <property type="match status" value="1"/>
</dbReference>
<keyword evidence="1" id="KW-0175">Coiled coil</keyword>
<sequence>MAKEALLKVVEAEEKAEELIRIAKDESRDLISMSEKKSKDLLESTTIKAKVECDRLKSKAEDDMKEELDAISQVSEEKCKSIIDIPQDRFNEAKKILVERIVK</sequence>